<name>A0AAV0KS62_9ROSI</name>
<dbReference type="Proteomes" id="UP001154282">
    <property type="component" value="Unassembled WGS sequence"/>
</dbReference>
<protein>
    <submittedName>
        <fullName evidence="1">Uncharacterized protein</fullName>
    </submittedName>
</protein>
<gene>
    <name evidence="1" type="ORF">LITE_LOCUS20240</name>
</gene>
<evidence type="ECO:0000313" key="2">
    <source>
        <dbReference type="Proteomes" id="UP001154282"/>
    </source>
</evidence>
<accession>A0AAV0KS62</accession>
<dbReference type="AlphaFoldDB" id="A0AAV0KS62"/>
<proteinExistence type="predicted"/>
<sequence length="56" mass="6832">MADLHSSYRKNGSKLFIGQAQRFLWRGLWPTIRRCCFSTSRPAFWIQFRCRMLKMF</sequence>
<organism evidence="1 2">
    <name type="scientific">Linum tenue</name>
    <dbReference type="NCBI Taxonomy" id="586396"/>
    <lineage>
        <taxon>Eukaryota</taxon>
        <taxon>Viridiplantae</taxon>
        <taxon>Streptophyta</taxon>
        <taxon>Embryophyta</taxon>
        <taxon>Tracheophyta</taxon>
        <taxon>Spermatophyta</taxon>
        <taxon>Magnoliopsida</taxon>
        <taxon>eudicotyledons</taxon>
        <taxon>Gunneridae</taxon>
        <taxon>Pentapetalae</taxon>
        <taxon>rosids</taxon>
        <taxon>fabids</taxon>
        <taxon>Malpighiales</taxon>
        <taxon>Linaceae</taxon>
        <taxon>Linum</taxon>
    </lineage>
</organism>
<evidence type="ECO:0000313" key="1">
    <source>
        <dbReference type="EMBL" id="CAI0425127.1"/>
    </source>
</evidence>
<dbReference type="EMBL" id="CAMGYJ010000005">
    <property type="protein sequence ID" value="CAI0425127.1"/>
    <property type="molecule type" value="Genomic_DNA"/>
</dbReference>
<reference evidence="1" key="1">
    <citation type="submission" date="2022-08" db="EMBL/GenBank/DDBJ databases">
        <authorList>
            <person name="Gutierrez-Valencia J."/>
        </authorList>
    </citation>
    <scope>NUCLEOTIDE SEQUENCE</scope>
</reference>
<keyword evidence="2" id="KW-1185">Reference proteome</keyword>
<comment type="caution">
    <text evidence="1">The sequence shown here is derived from an EMBL/GenBank/DDBJ whole genome shotgun (WGS) entry which is preliminary data.</text>
</comment>